<reference evidence="4" key="1">
    <citation type="submission" date="2025-08" db="UniProtKB">
        <authorList>
            <consortium name="RefSeq"/>
        </authorList>
    </citation>
    <scope>IDENTIFICATION</scope>
</reference>
<dbReference type="PANTHER" id="PTHR14659:SF1">
    <property type="entry name" value="ALPHA- AND GAMMA-ADAPTIN-BINDING PROTEIN P34"/>
    <property type="match status" value="1"/>
</dbReference>
<evidence type="ECO:0000256" key="1">
    <source>
        <dbReference type="SAM" id="Coils"/>
    </source>
</evidence>
<keyword evidence="3" id="KW-1185">Reference proteome</keyword>
<proteinExistence type="predicted"/>
<dbReference type="Proteomes" id="UP000694867">
    <property type="component" value="Unplaced"/>
</dbReference>
<evidence type="ECO:0000256" key="2">
    <source>
        <dbReference type="SAM" id="MobiDB-lite"/>
    </source>
</evidence>
<dbReference type="KEGG" id="goe:100908145"/>
<sequence>MGPEDLTGVLVTSICEKIPSSLASLLEANDAPVQHHPLLQAYPLHVKTKYFTADIHLFACKDPTDLSDDELSQFEALIVLFDANCDNFKENAEQLEQLRNRCKNSEINLAVCELCENEAIKRIFKERLSEFELIETEAEDQDECGIDRMKEALRMHTWSNLIMHDRERLPPNSRIPEHLITGGTVPLQESAGSSNPAEIPDDANPPVDPEADISFEEVFAKFASFKSRALTLEGDERRKFAEQVVTQFWKAMGQDDSELAGLDSDSE</sequence>
<dbReference type="InterPro" id="IPR019341">
    <property type="entry name" value="Alpha/Gamma-adaptin-bd_p34"/>
</dbReference>
<dbReference type="GeneID" id="100908145"/>
<feature type="coiled-coil region" evidence="1">
    <location>
        <begin position="78"/>
        <end position="108"/>
    </location>
</feature>
<evidence type="ECO:0000313" key="4">
    <source>
        <dbReference type="RefSeq" id="XP_003747819.1"/>
    </source>
</evidence>
<feature type="region of interest" description="Disordered" evidence="2">
    <location>
        <begin position="184"/>
        <end position="206"/>
    </location>
</feature>
<dbReference type="Pfam" id="PF10199">
    <property type="entry name" value="Adaptin_binding"/>
    <property type="match status" value="1"/>
</dbReference>
<accession>A0AAJ6W0J8</accession>
<dbReference type="PANTHER" id="PTHR14659">
    <property type="entry name" value="ALPHA- AND GAMMA-ADAPTIN-BINDING PROTEIN P34"/>
    <property type="match status" value="1"/>
</dbReference>
<evidence type="ECO:0000313" key="3">
    <source>
        <dbReference type="Proteomes" id="UP000694867"/>
    </source>
</evidence>
<organism evidence="3 4">
    <name type="scientific">Galendromus occidentalis</name>
    <name type="common">western predatory mite</name>
    <dbReference type="NCBI Taxonomy" id="34638"/>
    <lineage>
        <taxon>Eukaryota</taxon>
        <taxon>Metazoa</taxon>
        <taxon>Ecdysozoa</taxon>
        <taxon>Arthropoda</taxon>
        <taxon>Chelicerata</taxon>
        <taxon>Arachnida</taxon>
        <taxon>Acari</taxon>
        <taxon>Parasitiformes</taxon>
        <taxon>Mesostigmata</taxon>
        <taxon>Gamasina</taxon>
        <taxon>Phytoseioidea</taxon>
        <taxon>Phytoseiidae</taxon>
        <taxon>Typhlodrominae</taxon>
        <taxon>Galendromus</taxon>
    </lineage>
</organism>
<dbReference type="AlphaFoldDB" id="A0AAJ6W0J8"/>
<dbReference type="RefSeq" id="XP_003747819.1">
    <property type="nucleotide sequence ID" value="XM_003747771.2"/>
</dbReference>
<gene>
    <name evidence="4" type="primary">LOC100908145</name>
</gene>
<name>A0AAJ6W0J8_9ACAR</name>
<protein>
    <submittedName>
        <fullName evidence="4">Uncharacterized protein LOC100908145</fullName>
    </submittedName>
</protein>
<dbReference type="Gene3D" id="3.40.50.11960">
    <property type="match status" value="1"/>
</dbReference>
<keyword evidence="1" id="KW-0175">Coiled coil</keyword>